<feature type="transmembrane region" description="Helical" evidence="4">
    <location>
        <begin position="110"/>
        <end position="132"/>
    </location>
</feature>
<evidence type="ECO:0000313" key="6">
    <source>
        <dbReference type="EMBL" id="MBB4653367.1"/>
    </source>
</evidence>
<dbReference type="Gene3D" id="1.20.1250.20">
    <property type="entry name" value="MFS general substrate transporter like domains"/>
    <property type="match status" value="2"/>
</dbReference>
<feature type="transmembrane region" description="Helical" evidence="4">
    <location>
        <begin position="256"/>
        <end position="274"/>
    </location>
</feature>
<feature type="transmembrane region" description="Helical" evidence="4">
    <location>
        <begin position="221"/>
        <end position="244"/>
    </location>
</feature>
<protein>
    <submittedName>
        <fullName evidence="6">CP family cyanate transporter-like MFS transporter</fullName>
    </submittedName>
</protein>
<feature type="transmembrane region" description="Helical" evidence="4">
    <location>
        <begin position="144"/>
        <end position="169"/>
    </location>
</feature>
<dbReference type="InterPro" id="IPR052524">
    <property type="entry name" value="MFS_Cyanate_Porter"/>
</dbReference>
<feature type="transmembrane region" description="Helical" evidence="4">
    <location>
        <begin position="85"/>
        <end position="104"/>
    </location>
</feature>
<feature type="domain" description="Major facilitator superfamily (MFS) profile" evidence="5">
    <location>
        <begin position="18"/>
        <end position="399"/>
    </location>
</feature>
<evidence type="ECO:0000256" key="1">
    <source>
        <dbReference type="ARBA" id="ARBA00022692"/>
    </source>
</evidence>
<keyword evidence="2 4" id="KW-1133">Transmembrane helix</keyword>
<dbReference type="PANTHER" id="PTHR23523">
    <property type="match status" value="1"/>
</dbReference>
<keyword evidence="3 4" id="KW-0472">Membrane</keyword>
<evidence type="ECO:0000259" key="5">
    <source>
        <dbReference type="PROSITE" id="PS50850"/>
    </source>
</evidence>
<dbReference type="EMBL" id="JACHOT010000013">
    <property type="protein sequence ID" value="MBB4653367.1"/>
    <property type="molecule type" value="Genomic_DNA"/>
</dbReference>
<keyword evidence="7" id="KW-1185">Reference proteome</keyword>
<dbReference type="RefSeq" id="WP_183264698.1">
    <property type="nucleotide sequence ID" value="NZ_BAAAVZ010000036.1"/>
</dbReference>
<reference evidence="6 7" key="1">
    <citation type="submission" date="2020-08" db="EMBL/GenBank/DDBJ databases">
        <title>Genomic Encyclopedia of Type Strains, Phase IV (KMG-IV): sequencing the most valuable type-strain genomes for metagenomic binning, comparative biology and taxonomic classification.</title>
        <authorList>
            <person name="Goeker M."/>
        </authorList>
    </citation>
    <scope>NUCLEOTIDE SEQUENCE [LARGE SCALE GENOMIC DNA]</scope>
    <source>
        <strain evidence="6 7">DSM 7050</strain>
    </source>
</reference>
<comment type="caution">
    <text evidence="6">The sequence shown here is derived from an EMBL/GenBank/DDBJ whole genome shotgun (WGS) entry which is preliminary data.</text>
</comment>
<feature type="transmembrane region" description="Helical" evidence="4">
    <location>
        <begin position="310"/>
        <end position="332"/>
    </location>
</feature>
<evidence type="ECO:0000313" key="7">
    <source>
        <dbReference type="Proteomes" id="UP000539538"/>
    </source>
</evidence>
<gene>
    <name evidence="6" type="ORF">GGQ99_005158</name>
</gene>
<name>A0ABR6L970_9HYPH</name>
<dbReference type="Pfam" id="PF07690">
    <property type="entry name" value="MFS_1"/>
    <property type="match status" value="1"/>
</dbReference>
<organism evidence="6 7">
    <name type="scientific">Aminobacter niigataensis</name>
    <dbReference type="NCBI Taxonomy" id="83265"/>
    <lineage>
        <taxon>Bacteria</taxon>
        <taxon>Pseudomonadati</taxon>
        <taxon>Pseudomonadota</taxon>
        <taxon>Alphaproteobacteria</taxon>
        <taxon>Hyphomicrobiales</taxon>
        <taxon>Phyllobacteriaceae</taxon>
        <taxon>Aminobacter</taxon>
    </lineage>
</organism>
<feature type="transmembrane region" description="Helical" evidence="4">
    <location>
        <begin position="344"/>
        <end position="363"/>
    </location>
</feature>
<feature type="transmembrane region" description="Helical" evidence="4">
    <location>
        <begin position="375"/>
        <end position="394"/>
    </location>
</feature>
<dbReference type="PANTHER" id="PTHR23523:SF2">
    <property type="entry name" value="2-NITROIMIDAZOLE TRANSPORTER"/>
    <property type="match status" value="1"/>
</dbReference>
<dbReference type="PROSITE" id="PS50850">
    <property type="entry name" value="MFS"/>
    <property type="match status" value="1"/>
</dbReference>
<feature type="transmembrane region" description="Helical" evidence="4">
    <location>
        <begin position="12"/>
        <end position="31"/>
    </location>
</feature>
<accession>A0ABR6L970</accession>
<evidence type="ECO:0000256" key="3">
    <source>
        <dbReference type="ARBA" id="ARBA00023136"/>
    </source>
</evidence>
<keyword evidence="1 4" id="KW-0812">Transmembrane</keyword>
<sequence length="425" mass="44236">MSDEDGQRQRDVHAIAAPLAVAAVILVAFGLRPSLVSVGPILPRVLEDFSLSHAAGSLLTSLPDLLMGIFALPAPWLARRYGRDAVLLLALALLAGSTLGRAFATSIFALLATTVGVGIGIALAGALIAGFIKARFANRAALLMGIYAASLSLGSTIAAAVTGPVAAVAPSGWRLAAGMWSAVVVVGLVGWSLVAVREGRAAASIDAGASREKMPLANRKAWLVALFFGCVNLLFYSVLTWTSAMYQERGIPEGEAGLILATFTGVFTVANPVFGSLSRNEDRRVWLAAGAGLAVLGLIGIAAVPMTAPFLWISIFAFGLGGTFTLGMTLPLDNTQTVDEANAWNAFVLMVGYVIAAAGPLVVGRLRDLTGSFDLAFWGLVGVATSMLLIAPFLQPRRLDTARRPEAAILVKLKNVQGTSRSGRV</sequence>
<evidence type="ECO:0000256" key="4">
    <source>
        <dbReference type="SAM" id="Phobius"/>
    </source>
</evidence>
<dbReference type="InterPro" id="IPR011701">
    <property type="entry name" value="MFS"/>
</dbReference>
<feature type="transmembrane region" description="Helical" evidence="4">
    <location>
        <begin position="51"/>
        <end position="73"/>
    </location>
</feature>
<evidence type="ECO:0000256" key="2">
    <source>
        <dbReference type="ARBA" id="ARBA00022989"/>
    </source>
</evidence>
<dbReference type="Proteomes" id="UP000539538">
    <property type="component" value="Unassembled WGS sequence"/>
</dbReference>
<dbReference type="InterPro" id="IPR036259">
    <property type="entry name" value="MFS_trans_sf"/>
</dbReference>
<feature type="transmembrane region" description="Helical" evidence="4">
    <location>
        <begin position="286"/>
        <end position="304"/>
    </location>
</feature>
<dbReference type="InterPro" id="IPR020846">
    <property type="entry name" value="MFS_dom"/>
</dbReference>
<feature type="transmembrane region" description="Helical" evidence="4">
    <location>
        <begin position="175"/>
        <end position="196"/>
    </location>
</feature>
<proteinExistence type="predicted"/>
<dbReference type="SUPFAM" id="SSF103473">
    <property type="entry name" value="MFS general substrate transporter"/>
    <property type="match status" value="1"/>
</dbReference>